<feature type="active site" description="Nucleophile" evidence="9">
    <location>
        <position position="200"/>
    </location>
</feature>
<feature type="domain" description="SAM-dependent MTase RsmB/NOP-type" evidence="10">
    <location>
        <begin position="1"/>
        <end position="279"/>
    </location>
</feature>
<dbReference type="Proteomes" id="UP000464374">
    <property type="component" value="Chromosome"/>
</dbReference>
<proteinExistence type="inferred from homology"/>
<comment type="catalytic activity">
    <reaction evidence="8">
        <text>a cytidine in rRNA + S-adenosyl-L-methionine = a 5-methylcytidine in rRNA + S-adenosyl-L-homocysteine + H(+)</text>
        <dbReference type="Rhea" id="RHEA:61484"/>
        <dbReference type="Rhea" id="RHEA-COMP:15836"/>
        <dbReference type="Rhea" id="RHEA-COMP:15837"/>
        <dbReference type="ChEBI" id="CHEBI:15378"/>
        <dbReference type="ChEBI" id="CHEBI:57856"/>
        <dbReference type="ChEBI" id="CHEBI:59789"/>
        <dbReference type="ChEBI" id="CHEBI:74483"/>
        <dbReference type="ChEBI" id="CHEBI:82748"/>
    </reaction>
</comment>
<dbReference type="SUPFAM" id="SSF53335">
    <property type="entry name" value="S-adenosyl-L-methionine-dependent methyltransferases"/>
    <property type="match status" value="1"/>
</dbReference>
<keyword evidence="3 9" id="KW-0808">Transferase</keyword>
<dbReference type="PANTHER" id="PTHR22808">
    <property type="entry name" value="NCL1 YEAST -RELATED NOL1/NOP2/FMU SUN DOMAIN-CONTAINING"/>
    <property type="match status" value="1"/>
</dbReference>
<keyword evidence="2 9" id="KW-0489">Methyltransferase</keyword>
<sequence>MKRSKQVSGAAAFEAYYNALFDNRWTALREALLQETQPVAFSVCGGKPYYLDQASIYAAQALPPIDEGSYLDMCAAPGGKTLVLASGMGQEAQIQANELSRARRARLLTVLDEHLPPDISARIEVTGYDAATFPRYRQAYYDRILLDAPCSSERHVITDAKYLACWTPARIKMLAQRQWALLSAAFLLLKPGGFLVYATCALADEENDSVVQKLLKKYGTEAAIHSGTAAMEFGAANPETIGKNSTPPILGEKTLFGSRFLPDTCGGAGPLYFSLIEKVNHEKL</sequence>
<dbReference type="InterPro" id="IPR049560">
    <property type="entry name" value="MeTrfase_RsmB-F_NOP2_cat"/>
</dbReference>
<accession>A0A6P1Y2B1</accession>
<dbReference type="Pfam" id="PF01189">
    <property type="entry name" value="Methyltr_RsmB-F"/>
    <property type="match status" value="1"/>
</dbReference>
<dbReference type="PRINTS" id="PR02008">
    <property type="entry name" value="RCMTFAMILY"/>
</dbReference>
<dbReference type="InterPro" id="IPR001678">
    <property type="entry name" value="MeTrfase_RsmB-F_NOP2_dom"/>
</dbReference>
<dbReference type="CDD" id="cd02440">
    <property type="entry name" value="AdoMet_MTases"/>
    <property type="match status" value="1"/>
</dbReference>
<dbReference type="Gene3D" id="3.40.50.150">
    <property type="entry name" value="Vaccinia Virus protein VP39"/>
    <property type="match status" value="1"/>
</dbReference>
<dbReference type="EMBL" id="CP048020">
    <property type="protein sequence ID" value="QHX43881.1"/>
    <property type="molecule type" value="Genomic_DNA"/>
</dbReference>
<keyword evidence="6" id="KW-0809">Transit peptide</keyword>
<name>A0A6P1Y2B1_9SPIR</name>
<dbReference type="PROSITE" id="PS51686">
    <property type="entry name" value="SAM_MT_RSMB_NOP"/>
    <property type="match status" value="1"/>
</dbReference>
<dbReference type="KEGG" id="trz:GWP43_10965"/>
<evidence type="ECO:0000256" key="1">
    <source>
        <dbReference type="ARBA" id="ARBA00022552"/>
    </source>
</evidence>
<dbReference type="RefSeq" id="WP_162664186.1">
    <property type="nucleotide sequence ID" value="NZ_CP048020.1"/>
</dbReference>
<evidence type="ECO:0000256" key="3">
    <source>
        <dbReference type="ARBA" id="ARBA00022679"/>
    </source>
</evidence>
<feature type="binding site" evidence="9">
    <location>
        <position position="147"/>
    </location>
    <ligand>
        <name>S-adenosyl-L-methionine</name>
        <dbReference type="ChEBI" id="CHEBI:59789"/>
    </ligand>
</feature>
<comment type="similarity">
    <text evidence="9">Belongs to the class I-like SAM-binding methyltransferase superfamily. RsmB/NOP family.</text>
</comment>
<evidence type="ECO:0000256" key="9">
    <source>
        <dbReference type="PROSITE-ProRule" id="PRU01023"/>
    </source>
</evidence>
<feature type="binding site" evidence="9">
    <location>
        <position position="98"/>
    </location>
    <ligand>
        <name>S-adenosyl-L-methionine</name>
        <dbReference type="ChEBI" id="CHEBI:59789"/>
    </ligand>
</feature>
<dbReference type="GO" id="GO:0008173">
    <property type="term" value="F:RNA methyltransferase activity"/>
    <property type="evidence" value="ECO:0007669"/>
    <property type="project" value="InterPro"/>
</dbReference>
<evidence type="ECO:0000256" key="6">
    <source>
        <dbReference type="ARBA" id="ARBA00022946"/>
    </source>
</evidence>
<dbReference type="InterPro" id="IPR023267">
    <property type="entry name" value="RCMT"/>
</dbReference>
<keyword evidence="4 9" id="KW-0949">S-adenosyl-L-methionine</keyword>
<evidence type="ECO:0000256" key="2">
    <source>
        <dbReference type="ARBA" id="ARBA00022603"/>
    </source>
</evidence>
<keyword evidence="1" id="KW-0698">rRNA processing</keyword>
<dbReference type="InterPro" id="IPR029063">
    <property type="entry name" value="SAM-dependent_MTases_sf"/>
</dbReference>
<reference evidence="11 12" key="1">
    <citation type="submission" date="2020-01" db="EMBL/GenBank/DDBJ databases">
        <title>Complete genome sequence of a human oral phylogroup 1 Treponema sp. strain ATCC 700766, originally isolated from periodontitis dental plaque.</title>
        <authorList>
            <person name="Chan Y."/>
            <person name="Huo Y.-B."/>
            <person name="Yu X.-L."/>
            <person name="Zeng H."/>
            <person name="Leung W.-K."/>
            <person name="Watt R.M."/>
        </authorList>
    </citation>
    <scope>NUCLEOTIDE SEQUENCE [LARGE SCALE GENOMIC DNA]</scope>
    <source>
        <strain evidence="11 12">OMZ 804</strain>
    </source>
</reference>
<evidence type="ECO:0000313" key="12">
    <source>
        <dbReference type="Proteomes" id="UP000464374"/>
    </source>
</evidence>
<evidence type="ECO:0000313" key="11">
    <source>
        <dbReference type="EMBL" id="QHX43881.1"/>
    </source>
</evidence>
<evidence type="ECO:0000256" key="7">
    <source>
        <dbReference type="ARBA" id="ARBA00042050"/>
    </source>
</evidence>
<protein>
    <recommendedName>
        <fullName evidence="7">NOL1/NOP2/Sun domain family member 4</fullName>
    </recommendedName>
</protein>
<organism evidence="11 12">
    <name type="scientific">Treponema vincentii</name>
    <dbReference type="NCBI Taxonomy" id="69710"/>
    <lineage>
        <taxon>Bacteria</taxon>
        <taxon>Pseudomonadati</taxon>
        <taxon>Spirochaetota</taxon>
        <taxon>Spirochaetia</taxon>
        <taxon>Spirochaetales</taxon>
        <taxon>Treponemataceae</taxon>
        <taxon>Treponema</taxon>
    </lineage>
</organism>
<dbReference type="PANTHER" id="PTHR22808:SF3">
    <property type="entry name" value="5-METHYLCYTOSINE RRNA METHYLTRANSFERASE NSUN4"/>
    <property type="match status" value="1"/>
</dbReference>
<dbReference type="GO" id="GO:0031167">
    <property type="term" value="P:rRNA methylation"/>
    <property type="evidence" value="ECO:0007669"/>
    <property type="project" value="TreeGrafter"/>
</dbReference>
<feature type="binding site" evidence="9">
    <location>
        <position position="129"/>
    </location>
    <ligand>
        <name>S-adenosyl-L-methionine</name>
        <dbReference type="ChEBI" id="CHEBI:59789"/>
    </ligand>
</feature>
<keyword evidence="5 9" id="KW-0694">RNA-binding</keyword>
<feature type="binding site" evidence="9">
    <location>
        <begin position="74"/>
        <end position="80"/>
    </location>
    <ligand>
        <name>S-adenosyl-L-methionine</name>
        <dbReference type="ChEBI" id="CHEBI:59789"/>
    </ligand>
</feature>
<evidence type="ECO:0000259" key="10">
    <source>
        <dbReference type="PROSITE" id="PS51686"/>
    </source>
</evidence>
<evidence type="ECO:0000256" key="4">
    <source>
        <dbReference type="ARBA" id="ARBA00022691"/>
    </source>
</evidence>
<dbReference type="GO" id="GO:0003723">
    <property type="term" value="F:RNA binding"/>
    <property type="evidence" value="ECO:0007669"/>
    <property type="project" value="UniProtKB-UniRule"/>
</dbReference>
<dbReference type="AlphaFoldDB" id="A0A6P1Y2B1"/>
<gene>
    <name evidence="11" type="ORF">GWP43_10965</name>
</gene>
<evidence type="ECO:0000256" key="5">
    <source>
        <dbReference type="ARBA" id="ARBA00022884"/>
    </source>
</evidence>
<evidence type="ECO:0000256" key="8">
    <source>
        <dbReference type="ARBA" id="ARBA00049302"/>
    </source>
</evidence>